<dbReference type="OrthoDB" id="3558875at2759"/>
<name>A0A1D9PT78_SCLS1</name>
<dbReference type="Proteomes" id="UP000177798">
    <property type="component" value="Chromosome 1"/>
</dbReference>
<dbReference type="AlphaFoldDB" id="A0A1D9PT78"/>
<keyword evidence="1" id="KW-0812">Transmembrane</keyword>
<proteinExistence type="predicted"/>
<keyword evidence="1" id="KW-1133">Transmembrane helix</keyword>
<dbReference type="EMBL" id="CP017814">
    <property type="protein sequence ID" value="APA05866.1"/>
    <property type="molecule type" value="Genomic_DNA"/>
</dbReference>
<organism evidence="2 3">
    <name type="scientific">Sclerotinia sclerotiorum (strain ATCC 18683 / 1980 / Ss-1)</name>
    <name type="common">White mold</name>
    <name type="synonym">Whetzelinia sclerotiorum</name>
    <dbReference type="NCBI Taxonomy" id="665079"/>
    <lineage>
        <taxon>Eukaryota</taxon>
        <taxon>Fungi</taxon>
        <taxon>Dikarya</taxon>
        <taxon>Ascomycota</taxon>
        <taxon>Pezizomycotina</taxon>
        <taxon>Leotiomycetes</taxon>
        <taxon>Helotiales</taxon>
        <taxon>Sclerotiniaceae</taxon>
        <taxon>Sclerotinia</taxon>
    </lineage>
</organism>
<feature type="transmembrane region" description="Helical" evidence="1">
    <location>
        <begin position="111"/>
        <end position="132"/>
    </location>
</feature>
<reference evidence="3" key="1">
    <citation type="journal article" date="2017" name="Genome Biol. Evol.">
        <title>The complete genome sequence of the phytopathogenic fungus Sclerotinia sclerotiorum reveals insights into the genome architecture of broad host range pathogens.</title>
        <authorList>
            <person name="Derbyshire M."/>
            <person name="Denton-Giles M."/>
            <person name="Hegedus D."/>
            <person name="Seifbarghy S."/>
            <person name="Rollins J."/>
            <person name="van Kan J."/>
            <person name="Seidl M.F."/>
            <person name="Faino L."/>
            <person name="Mbengue M."/>
            <person name="Navaud O."/>
            <person name="Raffaele S."/>
            <person name="Hammond-Kosack K."/>
            <person name="Heard S."/>
            <person name="Oliver R."/>
        </authorList>
    </citation>
    <scope>NUCLEOTIDE SEQUENCE [LARGE SCALE GENOMIC DNA]</scope>
    <source>
        <strain evidence="3">ATCC 18683 / 1980 / Ss-1</strain>
    </source>
</reference>
<dbReference type="VEuPathDB" id="FungiDB:sscle_01g006360"/>
<gene>
    <name evidence="2" type="ORF">sscle_01g006360</name>
</gene>
<evidence type="ECO:0000313" key="3">
    <source>
        <dbReference type="Proteomes" id="UP000177798"/>
    </source>
</evidence>
<evidence type="ECO:0000313" key="2">
    <source>
        <dbReference type="EMBL" id="APA05866.1"/>
    </source>
</evidence>
<keyword evidence="1" id="KW-0472">Membrane</keyword>
<evidence type="ECO:0000256" key="1">
    <source>
        <dbReference type="SAM" id="Phobius"/>
    </source>
</evidence>
<sequence>MDDSRRHAAHRRAGRALRRKEQTVEMSIEQWLRESSYMQIPLFPDTTHPALLKMEIERDLLLFEHYLRDAEVEHAARLRDEVNRHKHHLEMIRADQLALLEERYLRLRAKITLVFLYSFAGIFTLFALGYLVRNPSSWGAIFNRILEAYPTEF</sequence>
<protein>
    <submittedName>
        <fullName evidence="2">Uncharacterized protein</fullName>
    </submittedName>
</protein>
<accession>A0A1D9PT78</accession>